<dbReference type="AlphaFoldDB" id="A0A2L2XIL5"/>
<sequence>MKNIKKAILIIALFFMAAACFYVAALSGGEPVPVPAAVNSNEDIINDNNKNSPVLLNLAGDVLLASGVGRVMTMNGVDYPWEKVAGLLKEGDVTAANLECCISARGRPEPDKQFTFRAVPGVLAGVQGAGIDVFTLANNHVLDFGPEAMKDTLVHLDNYGLAYTGAGMNVNCATMPVIVEKKGLKVGFLAFSRVLPRASWAAGPKRLGIASGYDPGPVKDSVKSLAGRADFVVVSLHWGKEMADYPRKEDVGFGHMLVDAGADVVLGHHPHVIQGVEFYKNKMIAYSAGNFIFSPSSTRAREGMIIQVEAENKKIGRARIIPTEIINAQTHILQGQQRERVLQRVRVLSGGMNSTVDPEGFVEPIKRV</sequence>
<evidence type="ECO:0000256" key="2">
    <source>
        <dbReference type="SAM" id="SignalP"/>
    </source>
</evidence>
<dbReference type="Gene3D" id="3.60.21.10">
    <property type="match status" value="1"/>
</dbReference>
<feature type="domain" description="Capsule synthesis protein CapA" evidence="3">
    <location>
        <begin position="55"/>
        <end position="295"/>
    </location>
</feature>
<evidence type="ECO:0000313" key="5">
    <source>
        <dbReference type="Proteomes" id="UP000239549"/>
    </source>
</evidence>
<reference evidence="5" key="1">
    <citation type="submission" date="2018-02" db="EMBL/GenBank/DDBJ databases">
        <title>Genome sequence of Desulfocucumis palustris strain NAW-5.</title>
        <authorList>
            <person name="Watanabe M."/>
            <person name="Kojima H."/>
            <person name="Fukui M."/>
        </authorList>
    </citation>
    <scope>NUCLEOTIDE SEQUENCE [LARGE SCALE GENOMIC DNA]</scope>
    <source>
        <strain evidence="5">NAW-5</strain>
    </source>
</reference>
<dbReference type="InterPro" id="IPR052169">
    <property type="entry name" value="CW_Biosynth-Accessory"/>
</dbReference>
<dbReference type="CDD" id="cd07381">
    <property type="entry name" value="MPP_CapA"/>
    <property type="match status" value="1"/>
</dbReference>
<dbReference type="PANTHER" id="PTHR33393">
    <property type="entry name" value="POLYGLUTAMINE SYNTHESIS ACCESSORY PROTEIN RV0574C-RELATED"/>
    <property type="match status" value="1"/>
</dbReference>
<feature type="signal peptide" evidence="2">
    <location>
        <begin position="1"/>
        <end position="24"/>
    </location>
</feature>
<dbReference type="EMBL" id="BFAV01000126">
    <property type="protein sequence ID" value="GBF34076.1"/>
    <property type="molecule type" value="Genomic_DNA"/>
</dbReference>
<dbReference type="PANTHER" id="PTHR33393:SF13">
    <property type="entry name" value="PGA BIOSYNTHESIS PROTEIN CAPA"/>
    <property type="match status" value="1"/>
</dbReference>
<dbReference type="Proteomes" id="UP000239549">
    <property type="component" value="Unassembled WGS sequence"/>
</dbReference>
<evidence type="ECO:0000313" key="4">
    <source>
        <dbReference type="EMBL" id="GBF34076.1"/>
    </source>
</evidence>
<dbReference type="Pfam" id="PF09587">
    <property type="entry name" value="PGA_cap"/>
    <property type="match status" value="1"/>
</dbReference>
<accession>A0A2L2XIL5</accession>
<feature type="chain" id="PRO_5038945458" evidence="2">
    <location>
        <begin position="25"/>
        <end position="368"/>
    </location>
</feature>
<dbReference type="OrthoDB" id="9810906at2"/>
<dbReference type="SMART" id="SM00854">
    <property type="entry name" value="PGA_cap"/>
    <property type="match status" value="1"/>
</dbReference>
<dbReference type="SUPFAM" id="SSF56300">
    <property type="entry name" value="Metallo-dependent phosphatases"/>
    <property type="match status" value="1"/>
</dbReference>
<keyword evidence="5" id="KW-1185">Reference proteome</keyword>
<proteinExistence type="inferred from homology"/>
<keyword evidence="2" id="KW-0732">Signal</keyword>
<protein>
    <submittedName>
        <fullName evidence="4">Capsule biosynthesis protein capA</fullName>
    </submittedName>
</protein>
<gene>
    <name evidence="4" type="ORF">DCCM_3188</name>
</gene>
<evidence type="ECO:0000259" key="3">
    <source>
        <dbReference type="SMART" id="SM00854"/>
    </source>
</evidence>
<dbReference type="PROSITE" id="PS51257">
    <property type="entry name" value="PROKAR_LIPOPROTEIN"/>
    <property type="match status" value="1"/>
</dbReference>
<organism evidence="4 5">
    <name type="scientific">Desulfocucumis palustris</name>
    <dbReference type="NCBI Taxonomy" id="1898651"/>
    <lineage>
        <taxon>Bacteria</taxon>
        <taxon>Bacillati</taxon>
        <taxon>Bacillota</taxon>
        <taxon>Clostridia</taxon>
        <taxon>Eubacteriales</taxon>
        <taxon>Desulfocucumaceae</taxon>
        <taxon>Desulfocucumis</taxon>
    </lineage>
</organism>
<comment type="caution">
    <text evidence="4">The sequence shown here is derived from an EMBL/GenBank/DDBJ whole genome shotgun (WGS) entry which is preliminary data.</text>
</comment>
<evidence type="ECO:0000256" key="1">
    <source>
        <dbReference type="ARBA" id="ARBA00005662"/>
    </source>
</evidence>
<dbReference type="InterPro" id="IPR019079">
    <property type="entry name" value="Capsule_synth_CapA"/>
</dbReference>
<comment type="similarity">
    <text evidence="1">Belongs to the CapA family.</text>
</comment>
<dbReference type="InterPro" id="IPR029052">
    <property type="entry name" value="Metallo-depent_PP-like"/>
</dbReference>
<dbReference type="RefSeq" id="WP_104372374.1">
    <property type="nucleotide sequence ID" value="NZ_BFAV01000126.1"/>
</dbReference>
<name>A0A2L2XIL5_9FIRM</name>